<name>A0A7W7Q7W2_9PSEU</name>
<comment type="similarity">
    <text evidence="1">Belongs to the cytochrome P450 family.</text>
</comment>
<reference evidence="2 3" key="1">
    <citation type="submission" date="2020-08" db="EMBL/GenBank/DDBJ databases">
        <title>Genomic Encyclopedia of Type Strains, Phase III (KMG-III): the genomes of soil and plant-associated and newly described type strains.</title>
        <authorList>
            <person name="Whitman W."/>
        </authorList>
    </citation>
    <scope>NUCLEOTIDE SEQUENCE [LARGE SCALE GENOMIC DNA]</scope>
    <source>
        <strain evidence="2 3">CECT 8960</strain>
    </source>
</reference>
<dbReference type="Proteomes" id="UP000520767">
    <property type="component" value="Unassembled WGS sequence"/>
</dbReference>
<dbReference type="GO" id="GO:0004497">
    <property type="term" value="F:monooxygenase activity"/>
    <property type="evidence" value="ECO:0007669"/>
    <property type="project" value="InterPro"/>
</dbReference>
<dbReference type="GO" id="GO:0020037">
    <property type="term" value="F:heme binding"/>
    <property type="evidence" value="ECO:0007669"/>
    <property type="project" value="InterPro"/>
</dbReference>
<comment type="caution">
    <text evidence="2">The sequence shown here is derived from an EMBL/GenBank/DDBJ whole genome shotgun (WGS) entry which is preliminary data.</text>
</comment>
<keyword evidence="3" id="KW-1185">Reference proteome</keyword>
<dbReference type="InterPro" id="IPR002397">
    <property type="entry name" value="Cyt_P450_B"/>
</dbReference>
<dbReference type="GO" id="GO:0016705">
    <property type="term" value="F:oxidoreductase activity, acting on paired donors, with incorporation or reduction of molecular oxygen"/>
    <property type="evidence" value="ECO:0007669"/>
    <property type="project" value="InterPro"/>
</dbReference>
<gene>
    <name evidence="2" type="ORF">FHR82_004948</name>
</gene>
<evidence type="ECO:0000313" key="2">
    <source>
        <dbReference type="EMBL" id="MBB4908695.1"/>
    </source>
</evidence>
<accession>A0A7W7Q7W2</accession>
<dbReference type="PRINTS" id="PR00359">
    <property type="entry name" value="BP450"/>
</dbReference>
<dbReference type="RefSeq" id="WP_311771247.1">
    <property type="nucleotide sequence ID" value="NZ_JACHJQ010000005.1"/>
</dbReference>
<evidence type="ECO:0000313" key="3">
    <source>
        <dbReference type="Proteomes" id="UP000520767"/>
    </source>
</evidence>
<dbReference type="PANTHER" id="PTHR46696:SF1">
    <property type="entry name" value="CYTOCHROME P450 YJIB-RELATED"/>
    <property type="match status" value="1"/>
</dbReference>
<dbReference type="AlphaFoldDB" id="A0A7W7Q7W2"/>
<sequence length="70" mass="7515">MLRAPDRGGRGIPRHARVDLEICGVAVHAGDLVLLDTGAANHDDSVFAEPDRFDITRSAAAHLTFSHGLR</sequence>
<dbReference type="Pfam" id="PF00067">
    <property type="entry name" value="p450"/>
    <property type="match status" value="1"/>
</dbReference>
<proteinExistence type="inferred from homology"/>
<evidence type="ECO:0000256" key="1">
    <source>
        <dbReference type="ARBA" id="ARBA00010617"/>
    </source>
</evidence>
<dbReference type="InterPro" id="IPR036396">
    <property type="entry name" value="Cyt_P450_sf"/>
</dbReference>
<protein>
    <submittedName>
        <fullName evidence="2">Cytochrome P450</fullName>
    </submittedName>
</protein>
<dbReference type="InterPro" id="IPR001128">
    <property type="entry name" value="Cyt_P450"/>
</dbReference>
<dbReference type="Gene3D" id="1.10.630.10">
    <property type="entry name" value="Cytochrome P450"/>
    <property type="match status" value="1"/>
</dbReference>
<dbReference type="PANTHER" id="PTHR46696">
    <property type="entry name" value="P450, PUTATIVE (EUROFUNG)-RELATED"/>
    <property type="match status" value="1"/>
</dbReference>
<dbReference type="EMBL" id="JACHJQ010000005">
    <property type="protein sequence ID" value="MBB4908695.1"/>
    <property type="molecule type" value="Genomic_DNA"/>
</dbReference>
<dbReference type="GO" id="GO:0005506">
    <property type="term" value="F:iron ion binding"/>
    <property type="evidence" value="ECO:0007669"/>
    <property type="project" value="InterPro"/>
</dbReference>
<organism evidence="2 3">
    <name type="scientific">Actinophytocola algeriensis</name>
    <dbReference type="NCBI Taxonomy" id="1768010"/>
    <lineage>
        <taxon>Bacteria</taxon>
        <taxon>Bacillati</taxon>
        <taxon>Actinomycetota</taxon>
        <taxon>Actinomycetes</taxon>
        <taxon>Pseudonocardiales</taxon>
        <taxon>Pseudonocardiaceae</taxon>
    </lineage>
</organism>
<dbReference type="SUPFAM" id="SSF48264">
    <property type="entry name" value="Cytochrome P450"/>
    <property type="match status" value="1"/>
</dbReference>